<dbReference type="Proteomes" id="UP000076532">
    <property type="component" value="Unassembled WGS sequence"/>
</dbReference>
<keyword evidence="2" id="KW-1185">Reference proteome</keyword>
<organism evidence="1 2">
    <name type="scientific">Athelia psychrophila</name>
    <dbReference type="NCBI Taxonomy" id="1759441"/>
    <lineage>
        <taxon>Eukaryota</taxon>
        <taxon>Fungi</taxon>
        <taxon>Dikarya</taxon>
        <taxon>Basidiomycota</taxon>
        <taxon>Agaricomycotina</taxon>
        <taxon>Agaricomycetes</taxon>
        <taxon>Agaricomycetidae</taxon>
        <taxon>Atheliales</taxon>
        <taxon>Atheliaceae</taxon>
        <taxon>Athelia</taxon>
    </lineage>
</organism>
<protein>
    <submittedName>
        <fullName evidence="1">Uncharacterized protein</fullName>
    </submittedName>
</protein>
<accession>A0A167SRD8</accession>
<evidence type="ECO:0000313" key="2">
    <source>
        <dbReference type="Proteomes" id="UP000076532"/>
    </source>
</evidence>
<name>A0A167SRD8_9AGAM</name>
<reference evidence="1 2" key="1">
    <citation type="journal article" date="2016" name="Mol. Biol. Evol.">
        <title>Comparative Genomics of Early-Diverging Mushroom-Forming Fungi Provides Insights into the Origins of Lignocellulose Decay Capabilities.</title>
        <authorList>
            <person name="Nagy L.G."/>
            <person name="Riley R."/>
            <person name="Tritt A."/>
            <person name="Adam C."/>
            <person name="Daum C."/>
            <person name="Floudas D."/>
            <person name="Sun H."/>
            <person name="Yadav J.S."/>
            <person name="Pangilinan J."/>
            <person name="Larsson K.H."/>
            <person name="Matsuura K."/>
            <person name="Barry K."/>
            <person name="Labutti K."/>
            <person name="Kuo R."/>
            <person name="Ohm R.A."/>
            <person name="Bhattacharya S.S."/>
            <person name="Shirouzu T."/>
            <person name="Yoshinaga Y."/>
            <person name="Martin F.M."/>
            <person name="Grigoriev I.V."/>
            <person name="Hibbett D.S."/>
        </authorList>
    </citation>
    <scope>NUCLEOTIDE SEQUENCE [LARGE SCALE GENOMIC DNA]</scope>
    <source>
        <strain evidence="1 2">CBS 109695</strain>
    </source>
</reference>
<dbReference type="AlphaFoldDB" id="A0A167SRD8"/>
<gene>
    <name evidence="1" type="ORF">FIBSPDRAFT_880533</name>
</gene>
<evidence type="ECO:0000313" key="1">
    <source>
        <dbReference type="EMBL" id="KZP02166.1"/>
    </source>
</evidence>
<proteinExistence type="predicted"/>
<sequence length="70" mass="7719">MCHCGAECHHNINLFEVSQKSDHTSSEVQLIGLLFPYVARLWQRVNITLIAAAVCSRNGDLFGDVEMAAS</sequence>
<dbReference type="EMBL" id="KV418888">
    <property type="protein sequence ID" value="KZP02166.1"/>
    <property type="molecule type" value="Genomic_DNA"/>
</dbReference>